<evidence type="ECO:0000313" key="2">
    <source>
        <dbReference type="Proteomes" id="UP000887159"/>
    </source>
</evidence>
<comment type="caution">
    <text evidence="1">The sequence shown here is derived from an EMBL/GenBank/DDBJ whole genome shotgun (WGS) entry which is preliminary data.</text>
</comment>
<gene>
    <name evidence="1" type="primary">B7P43_G17995</name>
    <name evidence="1" type="ORF">TNCV_4405641</name>
</gene>
<accession>A0A8X6VAY8</accession>
<sequence>MVHRWCRQFSEGRQSVHDEERSGRPSIISSDVVEFVRQRVLENRRFTIMEPSSRFPQMSRSLLHDIVTKHLMFKKLFKKIKKIEDVCHTLVPFTGGRVIPQSDTKVYPTIRQMSQFWC</sequence>
<keyword evidence="2" id="KW-1185">Reference proteome</keyword>
<organism evidence="1 2">
    <name type="scientific">Trichonephila clavipes</name>
    <name type="common">Golden silk orbweaver</name>
    <name type="synonym">Nephila clavipes</name>
    <dbReference type="NCBI Taxonomy" id="2585209"/>
    <lineage>
        <taxon>Eukaryota</taxon>
        <taxon>Metazoa</taxon>
        <taxon>Ecdysozoa</taxon>
        <taxon>Arthropoda</taxon>
        <taxon>Chelicerata</taxon>
        <taxon>Arachnida</taxon>
        <taxon>Araneae</taxon>
        <taxon>Araneomorphae</taxon>
        <taxon>Entelegynae</taxon>
        <taxon>Araneoidea</taxon>
        <taxon>Nephilidae</taxon>
        <taxon>Trichonephila</taxon>
    </lineage>
</organism>
<dbReference type="EMBL" id="BMAU01021255">
    <property type="protein sequence ID" value="GFY05899.1"/>
    <property type="molecule type" value="Genomic_DNA"/>
</dbReference>
<evidence type="ECO:0000313" key="1">
    <source>
        <dbReference type="EMBL" id="GFY05899.1"/>
    </source>
</evidence>
<reference evidence="1" key="1">
    <citation type="submission" date="2020-08" db="EMBL/GenBank/DDBJ databases">
        <title>Multicomponent nature underlies the extraordinary mechanical properties of spider dragline silk.</title>
        <authorList>
            <person name="Kono N."/>
            <person name="Nakamura H."/>
            <person name="Mori M."/>
            <person name="Yoshida Y."/>
            <person name="Ohtoshi R."/>
            <person name="Malay A.D."/>
            <person name="Moran D.A.P."/>
            <person name="Tomita M."/>
            <person name="Numata K."/>
            <person name="Arakawa K."/>
        </authorList>
    </citation>
    <scope>NUCLEOTIDE SEQUENCE</scope>
</reference>
<name>A0A8X6VAY8_TRICX</name>
<protein>
    <submittedName>
        <fullName evidence="1">Uncharacterized protein</fullName>
    </submittedName>
</protein>
<dbReference type="AlphaFoldDB" id="A0A8X6VAY8"/>
<dbReference type="Proteomes" id="UP000887159">
    <property type="component" value="Unassembled WGS sequence"/>
</dbReference>
<proteinExistence type="predicted"/>